<evidence type="ECO:0000256" key="1">
    <source>
        <dbReference type="SAM" id="MobiDB-lite"/>
    </source>
</evidence>
<feature type="region of interest" description="Disordered" evidence="1">
    <location>
        <begin position="95"/>
        <end position="125"/>
    </location>
</feature>
<name>A0ABR2IY02_9EUKA</name>
<protein>
    <submittedName>
        <fullName evidence="2">Uncharacterized protein</fullName>
    </submittedName>
</protein>
<gene>
    <name evidence="2" type="ORF">M9Y10_008364</name>
</gene>
<evidence type="ECO:0000313" key="2">
    <source>
        <dbReference type="EMBL" id="KAK8870481.1"/>
    </source>
</evidence>
<organism evidence="2 3">
    <name type="scientific">Tritrichomonas musculus</name>
    <dbReference type="NCBI Taxonomy" id="1915356"/>
    <lineage>
        <taxon>Eukaryota</taxon>
        <taxon>Metamonada</taxon>
        <taxon>Parabasalia</taxon>
        <taxon>Tritrichomonadida</taxon>
        <taxon>Tritrichomonadidae</taxon>
        <taxon>Tritrichomonas</taxon>
    </lineage>
</organism>
<accession>A0ABR2IY02</accession>
<proteinExistence type="predicted"/>
<evidence type="ECO:0000313" key="3">
    <source>
        <dbReference type="Proteomes" id="UP001470230"/>
    </source>
</evidence>
<comment type="caution">
    <text evidence="2">The sequence shown here is derived from an EMBL/GenBank/DDBJ whole genome shotgun (WGS) entry which is preliminary data.</text>
</comment>
<dbReference type="EMBL" id="JAPFFF010000014">
    <property type="protein sequence ID" value="KAK8870481.1"/>
    <property type="molecule type" value="Genomic_DNA"/>
</dbReference>
<feature type="compositionally biased region" description="Acidic residues" evidence="1">
    <location>
        <begin position="107"/>
        <end position="125"/>
    </location>
</feature>
<dbReference type="Proteomes" id="UP001470230">
    <property type="component" value="Unassembled WGS sequence"/>
</dbReference>
<sequence length="125" mass="14079">MSQSHQQNNFEAAHTFYSQAVVALSDPYSFSFTLIRNSNVSDIQSLKTSIEKEDAEPKINKTLDILREARNLADSLKTSKDELIQCQNAIQSLMISTPAPGVTNNEPDSDEEKSDEEEEWEIIQT</sequence>
<keyword evidence="3" id="KW-1185">Reference proteome</keyword>
<reference evidence="2 3" key="1">
    <citation type="submission" date="2024-04" db="EMBL/GenBank/DDBJ databases">
        <title>Tritrichomonas musculus Genome.</title>
        <authorList>
            <person name="Alves-Ferreira E."/>
            <person name="Grigg M."/>
            <person name="Lorenzi H."/>
            <person name="Galac M."/>
        </authorList>
    </citation>
    <scope>NUCLEOTIDE SEQUENCE [LARGE SCALE GENOMIC DNA]</scope>
    <source>
        <strain evidence="2 3">EAF2021</strain>
    </source>
</reference>